<organism evidence="1 2">
    <name type="scientific">Streptomyces phyllanthi</name>
    <dbReference type="NCBI Taxonomy" id="1803180"/>
    <lineage>
        <taxon>Bacteria</taxon>
        <taxon>Bacillati</taxon>
        <taxon>Actinomycetota</taxon>
        <taxon>Actinomycetes</taxon>
        <taxon>Kitasatosporales</taxon>
        <taxon>Streptomycetaceae</taxon>
        <taxon>Streptomyces</taxon>
    </lineage>
</organism>
<dbReference type="EMBL" id="VJZE01000844">
    <property type="protein sequence ID" value="MPY46897.1"/>
    <property type="molecule type" value="Genomic_DNA"/>
</dbReference>
<accession>A0A5N8WI60</accession>
<dbReference type="AlphaFoldDB" id="A0A5N8WI60"/>
<proteinExistence type="predicted"/>
<sequence length="91" mass="9886">MSADGFEAARLLPWRGGDGKPAHVIADSDLPGPLSRRADVVESAQLEMAGVLLGHARQLVDESGPEELRYLVVELTRILTDVLRIAVRVRS</sequence>
<dbReference type="Proteomes" id="UP000326979">
    <property type="component" value="Unassembled WGS sequence"/>
</dbReference>
<gene>
    <name evidence="1" type="ORF">FNH04_45505</name>
</gene>
<reference evidence="1 2" key="1">
    <citation type="submission" date="2019-07" db="EMBL/GenBank/DDBJ databases">
        <title>New species of Amycolatopsis and Streptomyces.</title>
        <authorList>
            <person name="Duangmal K."/>
            <person name="Teo W.F.A."/>
            <person name="Lipun K."/>
        </authorList>
    </citation>
    <scope>NUCLEOTIDE SEQUENCE [LARGE SCALE GENOMIC DNA]</scope>
    <source>
        <strain evidence="1 2">TISTR 2346</strain>
    </source>
</reference>
<evidence type="ECO:0000313" key="2">
    <source>
        <dbReference type="Proteomes" id="UP000326979"/>
    </source>
</evidence>
<evidence type="ECO:0000313" key="1">
    <source>
        <dbReference type="EMBL" id="MPY46897.1"/>
    </source>
</evidence>
<comment type="caution">
    <text evidence="1">The sequence shown here is derived from an EMBL/GenBank/DDBJ whole genome shotgun (WGS) entry which is preliminary data.</text>
</comment>
<keyword evidence="2" id="KW-1185">Reference proteome</keyword>
<name>A0A5N8WI60_9ACTN</name>
<dbReference type="RefSeq" id="WP_322725736.1">
    <property type="nucleotide sequence ID" value="NZ_BAABEQ010000020.1"/>
</dbReference>
<protein>
    <submittedName>
        <fullName evidence="1">Uncharacterized protein</fullName>
    </submittedName>
</protein>